<feature type="compositionally biased region" description="Low complexity" evidence="1">
    <location>
        <begin position="854"/>
        <end position="863"/>
    </location>
</feature>
<feature type="compositionally biased region" description="Pro residues" evidence="1">
    <location>
        <begin position="12"/>
        <end position="46"/>
    </location>
</feature>
<dbReference type="OMA" id="HYHADMQ"/>
<feature type="domain" description="Reverse transcriptase" evidence="2">
    <location>
        <begin position="236"/>
        <end position="453"/>
    </location>
</feature>
<protein>
    <recommendedName>
        <fullName evidence="2">Reverse transcriptase domain-containing protein</fullName>
    </recommendedName>
</protein>
<accession>C6LWC2</accession>
<dbReference type="Gene3D" id="3.30.70.270">
    <property type="match status" value="1"/>
</dbReference>
<feature type="compositionally biased region" description="Basic residues" evidence="1">
    <location>
        <begin position="1"/>
        <end position="10"/>
    </location>
</feature>
<dbReference type="PROSITE" id="PS00028">
    <property type="entry name" value="ZINC_FINGER_C2H2_1"/>
    <property type="match status" value="1"/>
</dbReference>
<feature type="compositionally biased region" description="Basic and acidic residues" evidence="1">
    <location>
        <begin position="805"/>
        <end position="814"/>
    </location>
</feature>
<dbReference type="OrthoDB" id="6782536at2759"/>
<evidence type="ECO:0000313" key="4">
    <source>
        <dbReference type="Proteomes" id="UP000002488"/>
    </source>
</evidence>
<dbReference type="InterPro" id="IPR043128">
    <property type="entry name" value="Rev_trsase/Diguanyl_cyclase"/>
</dbReference>
<dbReference type="Pfam" id="PF00078">
    <property type="entry name" value="RVT_1"/>
    <property type="match status" value="1"/>
</dbReference>
<dbReference type="InterPro" id="IPR043502">
    <property type="entry name" value="DNA/RNA_pol_sf"/>
</dbReference>
<feature type="region of interest" description="Disordered" evidence="1">
    <location>
        <begin position="762"/>
        <end position="883"/>
    </location>
</feature>
<gene>
    <name evidence="3" type="ORF">GL50581_4628</name>
</gene>
<evidence type="ECO:0000256" key="1">
    <source>
        <dbReference type="SAM" id="MobiDB-lite"/>
    </source>
</evidence>
<evidence type="ECO:0000259" key="2">
    <source>
        <dbReference type="PROSITE" id="PS50878"/>
    </source>
</evidence>
<dbReference type="InterPro" id="IPR000477">
    <property type="entry name" value="RT_dom"/>
</dbReference>
<feature type="compositionally biased region" description="Low complexity" evidence="1">
    <location>
        <begin position="827"/>
        <end position="836"/>
    </location>
</feature>
<dbReference type="Proteomes" id="UP000002488">
    <property type="component" value="Unassembled WGS sequence"/>
</dbReference>
<proteinExistence type="predicted"/>
<evidence type="ECO:0000313" key="3">
    <source>
        <dbReference type="EMBL" id="EES99684.1"/>
    </source>
</evidence>
<dbReference type="PROSITE" id="PS50878">
    <property type="entry name" value="RT_POL"/>
    <property type="match status" value="1"/>
</dbReference>
<organism evidence="3 4">
    <name type="scientific">Giardia intestinalis (strain ATCC 50581 / GS clone H7)</name>
    <name type="common">Giardia lamblia</name>
    <dbReference type="NCBI Taxonomy" id="598745"/>
    <lineage>
        <taxon>Eukaryota</taxon>
        <taxon>Metamonada</taxon>
        <taxon>Diplomonadida</taxon>
        <taxon>Hexamitidae</taxon>
        <taxon>Giardiinae</taxon>
        <taxon>Giardia</taxon>
    </lineage>
</organism>
<dbReference type="PANTHER" id="PTHR19446">
    <property type="entry name" value="REVERSE TRANSCRIPTASES"/>
    <property type="match status" value="1"/>
</dbReference>
<comment type="caution">
    <text evidence="3">The sequence shown here is derived from an EMBL/GenBank/DDBJ whole genome shotgun (WGS) entry which is preliminary data.</text>
</comment>
<dbReference type="SUPFAM" id="SSF56672">
    <property type="entry name" value="DNA/RNA polymerases"/>
    <property type="match status" value="1"/>
</dbReference>
<dbReference type="AlphaFoldDB" id="C6LWC2"/>
<dbReference type="InterPro" id="IPR013087">
    <property type="entry name" value="Znf_C2H2_type"/>
</dbReference>
<name>C6LWC2_GIAIB</name>
<dbReference type="VEuPathDB" id="GiardiaDB:GL50581_4628"/>
<sequence length="883" mass="94826">MDEHIARHRPAPSSPDPCPPPGAPPTPAGPDPAARDPPPSTPPDPAYPYACRMCRARYKTERGLRAHVARLGHHPPLDDVLPRAIGVPSGAPTPAMLHLLAATFKQLAERLPPVDALARLLAICRRAPGSGRLPPAALLLRKGLLGRAWEAIVSEAAPLSRVPEPTGEERRRIIRELHPEPPTVALPETQPTLMRELKAMKAVAAGPSGLGKTHLMHLCEKADAAEILAAALASLLSDCDWGRLKPLAEFRLKLLAKPNGKWRPIAIQETLLVALHRALLRQTPALRRLPPWQLAFEPMAQVKAIAMAERLKQDHHLTTVDVRNAFNSVPHAVIIHSLHRARVPQALVAYVSSFLAARHSADLAAVPAGVPQGDPLSMALFCQSIVWPVESLLSQYKLLAYADDLIVASPPSVHADTVKRDASSALAKAGLSVELSKCTSTQLGAIAFMGTRVLRDAPFNLGEQASRALMARLDVLRAARLSRHDCLRLLAACVVPSVNYGPLIDAYPGSHSYADVDRMVIGEVAEPTARALALAPRAAHGLGLVLPSHYHADMQAQRNTMRAGTFRDLRRKRLACTPPLRGLPLSDGEVLFIGECLAGHYQKGAVMGTCMHCKQPMRPRHHLLCKAINGIHVARHTRILSALVSAARGRPGYVSINPAVPVDHLQPDLAIGDLVVAVPWRLEKSYTLKLTKYRPLVAAGRASHILPVVVGADGSLHPESAAGLAHAGVDLLKFLHEAALAILWHHTHSATAFAALTMPEASSTIQEAQGDPSRRVPAAPPPPVQHPSSPGPLHAPSRAQKHAGHGSDHREPAPPRHTSPRARRAWRSSSSLAGLAPQTIPGASRGRGPRRPRPSGTRGTPRSSRTRRGQNLCGRRCPPSSGV</sequence>
<feature type="region of interest" description="Disordered" evidence="1">
    <location>
        <begin position="1"/>
        <end position="46"/>
    </location>
</feature>
<reference evidence="3 4" key="1">
    <citation type="journal article" date="2009" name="PLoS Pathog.">
        <title>Draft genome sequencing of giardia intestinalis assemblage B isolate GS: is human giardiasis caused by two different species?</title>
        <authorList>
            <person name="Franzen O."/>
            <person name="Jerlstrom-Hultqvist J."/>
            <person name="Castro E."/>
            <person name="Sherwood E."/>
            <person name="Ankarklev J."/>
            <person name="Reiner D.S."/>
            <person name="Palm D."/>
            <person name="Andersson J.O."/>
            <person name="Andersson B."/>
            <person name="Svard S.G."/>
        </authorList>
    </citation>
    <scope>NUCLEOTIDE SEQUENCE [LARGE SCALE GENOMIC DNA]</scope>
    <source>
        <strain evidence="4">ATCC 50581 / GS clone H7</strain>
    </source>
</reference>
<dbReference type="EMBL" id="ACGJ01002533">
    <property type="protein sequence ID" value="EES99684.1"/>
    <property type="molecule type" value="Genomic_DNA"/>
</dbReference>